<dbReference type="PROSITE" id="PS01131">
    <property type="entry name" value="RRNA_A_DIMETH"/>
    <property type="match status" value="1"/>
</dbReference>
<evidence type="ECO:0000313" key="2">
    <source>
        <dbReference type="Ensembl" id="ENSONIP00000052813.1"/>
    </source>
</evidence>
<dbReference type="Gene3D" id="3.40.50.150">
    <property type="entry name" value="Vaccinia Virus protein VP39"/>
    <property type="match status" value="1"/>
</dbReference>
<proteinExistence type="predicted"/>
<protein>
    <submittedName>
        <fullName evidence="2">Methyltransferase like 25B</fullName>
    </submittedName>
</protein>
<accession>A0A669CWS7</accession>
<dbReference type="CDD" id="cd02440">
    <property type="entry name" value="AdoMet_MTases"/>
    <property type="match status" value="1"/>
</dbReference>
<gene>
    <name evidence="2" type="primary">mettl25b</name>
</gene>
<dbReference type="SUPFAM" id="SSF53335">
    <property type="entry name" value="S-adenosyl-L-methionine-dependent methyltransferases"/>
    <property type="match status" value="1"/>
</dbReference>
<dbReference type="InterPro" id="IPR025714">
    <property type="entry name" value="Methyltranfer_dom"/>
</dbReference>
<dbReference type="GeneTree" id="ENSGT00530000063745"/>
<dbReference type="InterPro" id="IPR020596">
    <property type="entry name" value="rRNA_Ade_Mease_Trfase_CS"/>
</dbReference>
<dbReference type="AlphaFoldDB" id="A0A669CWS7"/>
<evidence type="ECO:0000259" key="1">
    <source>
        <dbReference type="Pfam" id="PF13679"/>
    </source>
</evidence>
<reference evidence="3" key="1">
    <citation type="submission" date="2012-01" db="EMBL/GenBank/DDBJ databases">
        <title>The Genome Sequence of Oreochromis niloticus (Nile Tilapia).</title>
        <authorList>
            <consortium name="Broad Institute Genome Assembly Team"/>
            <consortium name="Broad Institute Sequencing Platform"/>
            <person name="Di Palma F."/>
            <person name="Johnson J."/>
            <person name="Lander E.S."/>
            <person name="Lindblad-Toh K."/>
        </authorList>
    </citation>
    <scope>NUCLEOTIDE SEQUENCE [LARGE SCALE GENOMIC DNA]</scope>
</reference>
<dbReference type="Ensembl" id="ENSONIT00000077513.1">
    <property type="protein sequence ID" value="ENSONIP00000052813.1"/>
    <property type="gene ID" value="ENSONIG00000042137.1"/>
</dbReference>
<dbReference type="GO" id="GO:0000179">
    <property type="term" value="F:rRNA (adenine-N6,N6-)-dimethyltransferase activity"/>
    <property type="evidence" value="ECO:0007669"/>
    <property type="project" value="InterPro"/>
</dbReference>
<dbReference type="InterPro" id="IPR052220">
    <property type="entry name" value="METTL25"/>
</dbReference>
<dbReference type="PANTHER" id="PTHR12496:SF2">
    <property type="entry name" value="METHYLTRANSFERASE-LIKE PROTEIN 25B"/>
    <property type="match status" value="1"/>
</dbReference>
<keyword evidence="3" id="KW-1185">Reference proteome</keyword>
<organism evidence="2 3">
    <name type="scientific">Oreochromis niloticus</name>
    <name type="common">Nile tilapia</name>
    <name type="synonym">Tilapia nilotica</name>
    <dbReference type="NCBI Taxonomy" id="8128"/>
    <lineage>
        <taxon>Eukaryota</taxon>
        <taxon>Metazoa</taxon>
        <taxon>Chordata</taxon>
        <taxon>Craniata</taxon>
        <taxon>Vertebrata</taxon>
        <taxon>Euteleostomi</taxon>
        <taxon>Actinopterygii</taxon>
        <taxon>Neopterygii</taxon>
        <taxon>Teleostei</taxon>
        <taxon>Neoteleostei</taxon>
        <taxon>Acanthomorphata</taxon>
        <taxon>Ovalentaria</taxon>
        <taxon>Cichlomorphae</taxon>
        <taxon>Cichliformes</taxon>
        <taxon>Cichlidae</taxon>
        <taxon>African cichlids</taxon>
        <taxon>Pseudocrenilabrinae</taxon>
        <taxon>Oreochromini</taxon>
        <taxon>Oreochromis</taxon>
    </lineage>
</organism>
<dbReference type="Pfam" id="PF13679">
    <property type="entry name" value="Methyltransf_32"/>
    <property type="match status" value="1"/>
</dbReference>
<evidence type="ECO:0000313" key="3">
    <source>
        <dbReference type="Proteomes" id="UP000005207"/>
    </source>
</evidence>
<feature type="domain" description="Methyltransferase" evidence="1">
    <location>
        <begin position="150"/>
        <end position="304"/>
    </location>
</feature>
<dbReference type="PANTHER" id="PTHR12496">
    <property type="entry name" value="CGI-41 METHYLTRANSFERASE"/>
    <property type="match status" value="1"/>
</dbReference>
<dbReference type="InterPro" id="IPR029063">
    <property type="entry name" value="SAM-dependent_MTases_sf"/>
</dbReference>
<reference evidence="2" key="3">
    <citation type="submission" date="2025-09" db="UniProtKB">
        <authorList>
            <consortium name="Ensembl"/>
        </authorList>
    </citation>
    <scope>IDENTIFICATION</scope>
</reference>
<dbReference type="Proteomes" id="UP000005207">
    <property type="component" value="Linkage group LG11"/>
</dbReference>
<name>A0A669CWS7_ORENI</name>
<sequence length="484" mass="54613">MYPSNFCGSSKGLLSFSHDCKVWYMNCNQALFTQCNSWILISLLSLLQEFFTEDLWHTLPSSWQPVLQDLSYPQIADLLLDATHEDRRYPSVWPLSLLAFRATAHALAFPRESRSEGCRVGGSVKPKEFLENHSQSSLLGHIFRKHVKPKKQHEIRKLGTLVKQLCEQTDCNRVVDVGSGQGHLTRFLSFGLGLSVTAIEADPTLVTMASKFDGQLVWALEKEKQKKVTQNFPRHIAGWVNPKASWEAFIGQLKEDSLQGYPNFVLTGLHACGDLSATLLRHFVKCPHVRGITSVACCYMKITTKENPTPPGLFGYPMSSWVSGLSGHQLSYKAREGACHALEDYVRRLREESELLRSHCYRAMLETFIRDTRPDLRRAGIQTIKKSHLLPFTEYARLGLARVGLPPELPLDLGRVEAMLKEQGRVVVYFSLSLLLAPVVETMVLLDRMIYLQENGVNSQLVPLFNPNFSPRNFVLVALKPCGQ</sequence>
<reference evidence="2" key="2">
    <citation type="submission" date="2025-08" db="UniProtKB">
        <authorList>
            <consortium name="Ensembl"/>
        </authorList>
    </citation>
    <scope>IDENTIFICATION</scope>
</reference>